<dbReference type="OrthoDB" id="7740365at2"/>
<evidence type="ECO:0000313" key="1">
    <source>
        <dbReference type="EMBL" id="KRS12253.1"/>
    </source>
</evidence>
<accession>A0A0T5NTJ4</accession>
<organism evidence="1 2">
    <name type="scientific">Roseovarius atlanticus</name>
    <dbReference type="NCBI Taxonomy" id="1641875"/>
    <lineage>
        <taxon>Bacteria</taxon>
        <taxon>Pseudomonadati</taxon>
        <taxon>Pseudomonadota</taxon>
        <taxon>Alphaproteobacteria</taxon>
        <taxon>Rhodobacterales</taxon>
        <taxon>Roseobacteraceae</taxon>
        <taxon>Roseovarius</taxon>
    </lineage>
</organism>
<dbReference type="STRING" id="1641875.XM53_11390"/>
<reference evidence="1 2" key="1">
    <citation type="submission" date="2015-04" db="EMBL/GenBank/DDBJ databases">
        <title>The draft genome sequence of Roseovarius sp.R12b.</title>
        <authorList>
            <person name="Li G."/>
            <person name="Lai Q."/>
            <person name="Shao Z."/>
            <person name="Yan P."/>
        </authorList>
    </citation>
    <scope>NUCLEOTIDE SEQUENCE [LARGE SCALE GENOMIC DNA]</scope>
    <source>
        <strain evidence="1 2">R12B</strain>
    </source>
</reference>
<comment type="caution">
    <text evidence="1">The sequence shown here is derived from an EMBL/GenBank/DDBJ whole genome shotgun (WGS) entry which is preliminary data.</text>
</comment>
<dbReference type="RefSeq" id="WP_057793396.1">
    <property type="nucleotide sequence ID" value="NZ_LAXJ01000010.1"/>
</dbReference>
<dbReference type="PATRIC" id="fig|1641875.4.peg.61"/>
<keyword evidence="2" id="KW-1185">Reference proteome</keyword>
<sequence>MDESPYTAELTRAVEAAYDAFGRGHLSGQLEVCLCPVCMTEDARAGIVATRNDRLSVAQICDYSNSAHGVPRDLDDLKLLLPRYLDLMAGDELVDDMGGGTELLRFGDAVRTHPELFSPAERRVLDDWSRAMMWHFAWADTTEDGAVYAPPALLETLLCGGWPLAVLTGALEDIFADPKLGPNSLSVLAGAVMGRARRKHGRLAPDWFALRYCGEAERAGLIAWLNAVAGSDRVLDLATGQAETALWVQSFAAAAGQFDAALLPARDRPA</sequence>
<evidence type="ECO:0000313" key="2">
    <source>
        <dbReference type="Proteomes" id="UP000051295"/>
    </source>
</evidence>
<name>A0A0T5NTJ4_9RHOB</name>
<protein>
    <submittedName>
        <fullName evidence="1">Uncharacterized protein</fullName>
    </submittedName>
</protein>
<dbReference type="AlphaFoldDB" id="A0A0T5NTJ4"/>
<dbReference type="Proteomes" id="UP000051295">
    <property type="component" value="Unassembled WGS sequence"/>
</dbReference>
<gene>
    <name evidence="1" type="ORF">XM53_11390</name>
</gene>
<dbReference type="EMBL" id="LAXJ01000010">
    <property type="protein sequence ID" value="KRS12253.1"/>
    <property type="molecule type" value="Genomic_DNA"/>
</dbReference>
<proteinExistence type="predicted"/>